<keyword evidence="2" id="KW-1185">Reference proteome</keyword>
<dbReference type="EMBL" id="CP093343">
    <property type="protein sequence ID" value="WOG81852.1"/>
    <property type="molecule type" value="Genomic_DNA"/>
</dbReference>
<organism evidence="1 2">
    <name type="scientific">Daucus carota subsp. sativus</name>
    <name type="common">Carrot</name>
    <dbReference type="NCBI Taxonomy" id="79200"/>
    <lineage>
        <taxon>Eukaryota</taxon>
        <taxon>Viridiplantae</taxon>
        <taxon>Streptophyta</taxon>
        <taxon>Embryophyta</taxon>
        <taxon>Tracheophyta</taxon>
        <taxon>Spermatophyta</taxon>
        <taxon>Magnoliopsida</taxon>
        <taxon>eudicotyledons</taxon>
        <taxon>Gunneridae</taxon>
        <taxon>Pentapetalae</taxon>
        <taxon>asterids</taxon>
        <taxon>campanulids</taxon>
        <taxon>Apiales</taxon>
        <taxon>Apiaceae</taxon>
        <taxon>Apioideae</taxon>
        <taxon>Scandiceae</taxon>
        <taxon>Daucinae</taxon>
        <taxon>Daucus</taxon>
        <taxon>Daucus sect. Daucus</taxon>
    </lineage>
</organism>
<gene>
    <name evidence="1" type="ORF">DCAR_0101006</name>
</gene>
<reference evidence="1" key="2">
    <citation type="submission" date="2022-03" db="EMBL/GenBank/DDBJ databases">
        <title>Draft title - Genomic analysis of global carrot germplasm unveils the trajectory of domestication and the origin of high carotenoid orange carrot.</title>
        <authorList>
            <person name="Iorizzo M."/>
            <person name="Ellison S."/>
            <person name="Senalik D."/>
            <person name="Macko-Podgorni A."/>
            <person name="Grzebelus D."/>
            <person name="Bostan H."/>
            <person name="Rolling W."/>
            <person name="Curaba J."/>
            <person name="Simon P."/>
        </authorList>
    </citation>
    <scope>NUCLEOTIDE SEQUENCE</scope>
    <source>
        <tissue evidence="1">Leaf</tissue>
    </source>
</reference>
<evidence type="ECO:0000313" key="2">
    <source>
        <dbReference type="Proteomes" id="UP000077755"/>
    </source>
</evidence>
<protein>
    <submittedName>
        <fullName evidence="1">Uncharacterized protein</fullName>
    </submittedName>
</protein>
<name>A0A175YBI3_DAUCS</name>
<dbReference type="Gramene" id="KZM80959">
    <property type="protein sequence ID" value="KZM80959"/>
    <property type="gene ID" value="DCAR_031445"/>
</dbReference>
<proteinExistence type="predicted"/>
<reference evidence="1" key="1">
    <citation type="journal article" date="2016" name="Nat. Genet.">
        <title>A high-quality carrot genome assembly provides new insights into carotenoid accumulation and asterid genome evolution.</title>
        <authorList>
            <person name="Iorizzo M."/>
            <person name="Ellison S."/>
            <person name="Senalik D."/>
            <person name="Zeng P."/>
            <person name="Satapoomin P."/>
            <person name="Huang J."/>
            <person name="Bowman M."/>
            <person name="Iovene M."/>
            <person name="Sanseverino W."/>
            <person name="Cavagnaro P."/>
            <person name="Yildiz M."/>
            <person name="Macko-Podgorni A."/>
            <person name="Moranska E."/>
            <person name="Grzebelus E."/>
            <person name="Grzebelus D."/>
            <person name="Ashrafi H."/>
            <person name="Zheng Z."/>
            <person name="Cheng S."/>
            <person name="Spooner D."/>
            <person name="Van Deynze A."/>
            <person name="Simon P."/>
        </authorList>
    </citation>
    <scope>NUCLEOTIDE SEQUENCE</scope>
    <source>
        <tissue evidence="1">Leaf</tissue>
    </source>
</reference>
<sequence length="104" mass="11198">MAVAAAVATTPCGCAALPFWLPRPRPPPPSRDLPSPSPGFPQLPFVHLCFPHLHLCTASSLQPRRIATSRRRLTSPTPIAAKQTIPQTPPPPTIVSKSRLKPNN</sequence>
<accession>A0A175YBI3</accession>
<evidence type="ECO:0000313" key="1">
    <source>
        <dbReference type="EMBL" id="WOG81852.1"/>
    </source>
</evidence>
<dbReference type="AlphaFoldDB" id="A0A175YBI3"/>
<dbReference type="Proteomes" id="UP000077755">
    <property type="component" value="Chromosome 1"/>
</dbReference>